<dbReference type="RefSeq" id="WP_092469667.1">
    <property type="nucleotide sequence ID" value="NZ_FNCZ01000007.1"/>
</dbReference>
<dbReference type="AlphaFoldDB" id="A0A1G8ICN5"/>
<dbReference type="STRING" id="262004.SAMN04489796_107207"/>
<dbReference type="OrthoDB" id="677427at2"/>
<evidence type="ECO:0000256" key="1">
    <source>
        <dbReference type="SAM" id="SignalP"/>
    </source>
</evidence>
<feature type="signal peptide" evidence="1">
    <location>
        <begin position="1"/>
        <end position="19"/>
    </location>
</feature>
<dbReference type="EMBL" id="FNCZ01000007">
    <property type="protein sequence ID" value="SDI16643.1"/>
    <property type="molecule type" value="Genomic_DNA"/>
</dbReference>
<dbReference type="Proteomes" id="UP000199492">
    <property type="component" value="Unassembled WGS sequence"/>
</dbReference>
<proteinExistence type="predicted"/>
<evidence type="ECO:0000313" key="2">
    <source>
        <dbReference type="EMBL" id="SDI16643.1"/>
    </source>
</evidence>
<protein>
    <submittedName>
        <fullName evidence="2">Uncharacterized protein</fullName>
    </submittedName>
</protein>
<gene>
    <name evidence="2" type="ORF">SAMN04489796_107207</name>
</gene>
<name>A0A1G8ICN5_9FLAO</name>
<sequence length="151" mass="17469">MKKLLFILSLILMPLCVFSQESNHKNPLPLAKYNDNVKLPLTAIERAQIIEVYGESADKLVFSNPHRLKSIKHILRNRVVIKLITDEGQKKPCPLLSDVTNSDDLDSKVIETFNPDNFNPLKYNFDFYSRSAGMYQVDNTNYYIIIKSQYQ</sequence>
<evidence type="ECO:0000313" key="3">
    <source>
        <dbReference type="Proteomes" id="UP000199492"/>
    </source>
</evidence>
<feature type="chain" id="PRO_5011603372" evidence="1">
    <location>
        <begin position="20"/>
        <end position="151"/>
    </location>
</feature>
<accession>A0A1G8ICN5</accession>
<keyword evidence="1" id="KW-0732">Signal</keyword>
<reference evidence="3" key="1">
    <citation type="submission" date="2016-10" db="EMBL/GenBank/DDBJ databases">
        <authorList>
            <person name="Varghese N."/>
            <person name="Submissions S."/>
        </authorList>
    </citation>
    <scope>NUCLEOTIDE SEQUENCE [LARGE SCALE GENOMIC DNA]</scope>
    <source>
        <strain evidence="3">DSM 15363</strain>
    </source>
</reference>
<keyword evidence="3" id="KW-1185">Reference proteome</keyword>
<organism evidence="2 3">
    <name type="scientific">Winogradskyella thalassocola</name>
    <dbReference type="NCBI Taxonomy" id="262004"/>
    <lineage>
        <taxon>Bacteria</taxon>
        <taxon>Pseudomonadati</taxon>
        <taxon>Bacteroidota</taxon>
        <taxon>Flavobacteriia</taxon>
        <taxon>Flavobacteriales</taxon>
        <taxon>Flavobacteriaceae</taxon>
        <taxon>Winogradskyella</taxon>
    </lineage>
</organism>